<gene>
    <name evidence="2" type="ORF">ACFPIE_00640</name>
</gene>
<sequence length="437" mass="47302">MLISILMSGALAASGQQAVADNGWRVSGSARARGETLSGQFRPTAEPSDTVLTTRLTLAVEQDVGRVTFGGELFDSRAFGQGPRSSVGVGEVNALELVQAYAKVRLGAGDARTLQLGRFTMDLGSKRFVSRQNFRNTTNAYTGARFDTPLAAGALTAFWVMPQVRLPDDRAAIEDNRIAWDREDADLQFAGLFWTRDLGQRRSLDLYVYGLTESDDAAQQTRNRRLATPGVRWRQAPAAGLWDVEVEAAAQVGQVRRSASPADTQDVDVRAGFLHLEAGRTFGHHWSPRLAAQFDYVTGDGGQGDYGRFDTLYGARRFEFGPAGLYGAVSRANLVSPGIRLEVKPNSKLDGFVAVRGLWLEDARDSLGATGVIDPSGDSGRFGGTQIEARVRYKLTPDVTLETGGARLFKGRALTDAPNAPATDDTTYGYVDVTYAF</sequence>
<dbReference type="RefSeq" id="WP_374036339.1">
    <property type="nucleotide sequence ID" value="NZ_CP169082.1"/>
</dbReference>
<proteinExistence type="predicted"/>
<name>A0ABW0FN84_9CAUL</name>
<dbReference type="Pfam" id="PF13372">
    <property type="entry name" value="Alginate_exp"/>
    <property type="match status" value="1"/>
</dbReference>
<accession>A0ABW0FN84</accession>
<keyword evidence="3" id="KW-1185">Reference proteome</keyword>
<reference evidence="3" key="1">
    <citation type="journal article" date="2019" name="Int. J. Syst. Evol. Microbiol.">
        <title>The Global Catalogue of Microorganisms (GCM) 10K type strain sequencing project: providing services to taxonomists for standard genome sequencing and annotation.</title>
        <authorList>
            <consortium name="The Broad Institute Genomics Platform"/>
            <consortium name="The Broad Institute Genome Sequencing Center for Infectious Disease"/>
            <person name="Wu L."/>
            <person name="Ma J."/>
        </authorList>
    </citation>
    <scope>NUCLEOTIDE SEQUENCE [LARGE SCALE GENOMIC DNA]</scope>
    <source>
        <strain evidence="3">JCM 12125</strain>
    </source>
</reference>
<dbReference type="InterPro" id="IPR053728">
    <property type="entry name" value="Alginate_Permeability_Chnl"/>
</dbReference>
<dbReference type="Proteomes" id="UP001596152">
    <property type="component" value="Unassembled WGS sequence"/>
</dbReference>
<dbReference type="EMBL" id="JBHSLF010000001">
    <property type="protein sequence ID" value="MFC5342403.1"/>
    <property type="molecule type" value="Genomic_DNA"/>
</dbReference>
<evidence type="ECO:0000313" key="3">
    <source>
        <dbReference type="Proteomes" id="UP001596152"/>
    </source>
</evidence>
<organism evidence="2 3">
    <name type="scientific">Brevundimonas staleyi</name>
    <dbReference type="NCBI Taxonomy" id="74326"/>
    <lineage>
        <taxon>Bacteria</taxon>
        <taxon>Pseudomonadati</taxon>
        <taxon>Pseudomonadota</taxon>
        <taxon>Alphaproteobacteria</taxon>
        <taxon>Caulobacterales</taxon>
        <taxon>Caulobacteraceae</taxon>
        <taxon>Brevundimonas</taxon>
    </lineage>
</organism>
<dbReference type="Gene3D" id="2.40.160.100">
    <property type="match status" value="1"/>
</dbReference>
<evidence type="ECO:0000313" key="2">
    <source>
        <dbReference type="EMBL" id="MFC5342403.1"/>
    </source>
</evidence>
<dbReference type="InterPro" id="IPR025388">
    <property type="entry name" value="Alginate_export_dom"/>
</dbReference>
<protein>
    <submittedName>
        <fullName evidence="2">Alginate export family protein</fullName>
    </submittedName>
</protein>
<evidence type="ECO:0000259" key="1">
    <source>
        <dbReference type="Pfam" id="PF13372"/>
    </source>
</evidence>
<comment type="caution">
    <text evidence="2">The sequence shown here is derived from an EMBL/GenBank/DDBJ whole genome shotgun (WGS) entry which is preliminary data.</text>
</comment>
<feature type="domain" description="Alginate export" evidence="1">
    <location>
        <begin position="28"/>
        <end position="420"/>
    </location>
</feature>